<sequence length="90" mass="9524">MGKTYERIDGRLRTFIEQQPIFFTATSPLAADGTINLSPKGVTGSFAILDELTVAYLDFAGSNAETIALPQALGFARAGETPSARTAASR</sequence>
<dbReference type="PANTHER" id="PTHR39336">
    <property type="entry name" value="PYRIDOXAMINE PHOSPHATE OXIDASE FAMILY PROTEIN (AFU_ORTHOLOGUE AFUA_6G11440)"/>
    <property type="match status" value="1"/>
</dbReference>
<name>A0ABQ2MJN3_9ACTN</name>
<accession>A0ABQ2MJN3</accession>
<reference evidence="2" key="1">
    <citation type="journal article" date="2019" name="Int. J. Syst. Evol. Microbiol.">
        <title>The Global Catalogue of Microorganisms (GCM) 10K type strain sequencing project: providing services to taxonomists for standard genome sequencing and annotation.</title>
        <authorList>
            <consortium name="The Broad Institute Genomics Platform"/>
            <consortium name="The Broad Institute Genome Sequencing Center for Infectious Disease"/>
            <person name="Wu L."/>
            <person name="Ma J."/>
        </authorList>
    </citation>
    <scope>NUCLEOTIDE SEQUENCE [LARGE SCALE GENOMIC DNA]</scope>
    <source>
        <strain evidence="2">CGMCC 4.7349</strain>
    </source>
</reference>
<dbReference type="EMBL" id="BMNG01000012">
    <property type="protein sequence ID" value="GGO51315.1"/>
    <property type="molecule type" value="Genomic_DNA"/>
</dbReference>
<gene>
    <name evidence="1" type="ORF">GCM10012286_53740</name>
</gene>
<evidence type="ECO:0000313" key="2">
    <source>
        <dbReference type="Proteomes" id="UP000656881"/>
    </source>
</evidence>
<keyword evidence="2" id="KW-1185">Reference proteome</keyword>
<dbReference type="Gene3D" id="2.30.110.10">
    <property type="entry name" value="Electron Transport, Fmn-binding Protein, Chain A"/>
    <property type="match status" value="1"/>
</dbReference>
<dbReference type="PANTHER" id="PTHR39336:SF1">
    <property type="entry name" value="PYRIDOXAMINE PHOSPHATE OXIDASE FAMILY PROTEIN (AFU_ORTHOLOGUE AFUA_6G11440)"/>
    <property type="match status" value="1"/>
</dbReference>
<evidence type="ECO:0000313" key="1">
    <source>
        <dbReference type="EMBL" id="GGO51315.1"/>
    </source>
</evidence>
<dbReference type="InterPro" id="IPR012349">
    <property type="entry name" value="Split_barrel_FMN-bd"/>
</dbReference>
<comment type="caution">
    <text evidence="1">The sequence shown here is derived from an EMBL/GenBank/DDBJ whole genome shotgun (WGS) entry which is preliminary data.</text>
</comment>
<proteinExistence type="predicted"/>
<protein>
    <submittedName>
        <fullName evidence="1">Uncharacterized protein</fullName>
    </submittedName>
</protein>
<dbReference type="Proteomes" id="UP000656881">
    <property type="component" value="Unassembled WGS sequence"/>
</dbReference>
<organism evidence="1 2">
    <name type="scientific">Streptomyces lasiicapitis</name>
    <dbReference type="NCBI Taxonomy" id="1923961"/>
    <lineage>
        <taxon>Bacteria</taxon>
        <taxon>Bacillati</taxon>
        <taxon>Actinomycetota</taxon>
        <taxon>Actinomycetes</taxon>
        <taxon>Kitasatosporales</taxon>
        <taxon>Streptomycetaceae</taxon>
        <taxon>Streptomyces</taxon>
    </lineage>
</organism>